<name>A0A2S2NWN0_SCHGA</name>
<evidence type="ECO:0000313" key="1">
    <source>
        <dbReference type="EMBL" id="MBY21641.1"/>
    </source>
</evidence>
<dbReference type="AlphaFoldDB" id="A0A2S2NWN0"/>
<dbReference type="EMBL" id="GGMR01009022">
    <property type="protein sequence ID" value="MBY21641.1"/>
    <property type="molecule type" value="Transcribed_RNA"/>
</dbReference>
<protein>
    <submittedName>
        <fullName evidence="1">Uncharacterized protein</fullName>
    </submittedName>
</protein>
<dbReference type="PANTHER" id="PTHR33053:SF24">
    <property type="entry name" value="TRANSPOSASE DOMAIN-CONTAINING PROTEIN"/>
    <property type="match status" value="1"/>
</dbReference>
<proteinExistence type="predicted"/>
<organism evidence="1">
    <name type="scientific">Schizaphis graminum</name>
    <name type="common">Green bug aphid</name>
    <dbReference type="NCBI Taxonomy" id="13262"/>
    <lineage>
        <taxon>Eukaryota</taxon>
        <taxon>Metazoa</taxon>
        <taxon>Ecdysozoa</taxon>
        <taxon>Arthropoda</taxon>
        <taxon>Hexapoda</taxon>
        <taxon>Insecta</taxon>
        <taxon>Pterygota</taxon>
        <taxon>Neoptera</taxon>
        <taxon>Paraneoptera</taxon>
        <taxon>Hemiptera</taxon>
        <taxon>Sternorrhyncha</taxon>
        <taxon>Aphidomorpha</taxon>
        <taxon>Aphidoidea</taxon>
        <taxon>Aphididae</taxon>
        <taxon>Aphidini</taxon>
        <taxon>Schizaphis</taxon>
    </lineage>
</organism>
<reference evidence="1" key="1">
    <citation type="submission" date="2018-04" db="EMBL/GenBank/DDBJ databases">
        <title>Transcriptome of Schizaphis graminum biotype I.</title>
        <authorList>
            <person name="Scully E.D."/>
            <person name="Geib S.M."/>
            <person name="Palmer N.A."/>
            <person name="Koch K."/>
            <person name="Bradshaw J."/>
            <person name="Heng-Moss T."/>
            <person name="Sarath G."/>
        </authorList>
    </citation>
    <scope>NUCLEOTIDE SEQUENCE</scope>
</reference>
<gene>
    <name evidence="1" type="ORF">g.55721</name>
</gene>
<dbReference type="PANTHER" id="PTHR33053">
    <property type="entry name" value="PROTEIN, PUTATIVE-RELATED"/>
    <property type="match status" value="1"/>
</dbReference>
<sequence>MNETECLTIVKPGQYHHFGLRNAIQNHFKINSTSNIDIIKVVIGIDGLPIAKSSSSQLWPILGYIRPNHNSVFPIGIYWGHQKPHDSNDYLEQFVSEAKLLLTNGININGSIIKVIIDGFSLDSPAKSFVLKIKGHAGFDSCTRCLEEGEYLRNRTCFPLTNSHLVKRTHNDYVTRKYEEHHTGNIISILSDLPNIDIVNTFGLDYMHLVCLGIMKKLIHLWLDKGPCEFARKPRSLNELARFKATEFRQILLYTGQIIFKGCIKDECYKHFMSLNIAMTILLSSNIDIKFINYARDLLKYFVQSFEIIYGKHLISHNVHGLLHIADDYIHFGSLDNISTFPFENFMKSQIQY</sequence>
<accession>A0A2S2NWN0</accession>